<dbReference type="Proteomes" id="UP001060261">
    <property type="component" value="Chromosome"/>
</dbReference>
<protein>
    <submittedName>
        <fullName evidence="1">Uncharacterized protein</fullName>
    </submittedName>
</protein>
<dbReference type="EMBL" id="CP104213">
    <property type="protein sequence ID" value="UWX63700.1"/>
    <property type="molecule type" value="Genomic_DNA"/>
</dbReference>
<evidence type="ECO:0000313" key="1">
    <source>
        <dbReference type="EMBL" id="UWX63700.1"/>
    </source>
</evidence>
<keyword evidence="2" id="KW-1185">Reference proteome</keyword>
<dbReference type="RefSeq" id="WP_260559982.1">
    <property type="nucleotide sequence ID" value="NZ_BAABEC010000074.1"/>
</dbReference>
<reference evidence="1" key="1">
    <citation type="submission" date="2022-09" db="EMBL/GenBank/DDBJ databases">
        <title>genome sequence of Deinococcus rubellus.</title>
        <authorList>
            <person name="Srinivasan S."/>
        </authorList>
    </citation>
    <scope>NUCLEOTIDE SEQUENCE</scope>
    <source>
        <strain evidence="1">Ant6</strain>
    </source>
</reference>
<evidence type="ECO:0000313" key="2">
    <source>
        <dbReference type="Proteomes" id="UP001060261"/>
    </source>
</evidence>
<organism evidence="1 2">
    <name type="scientific">Deinococcus rubellus</name>
    <dbReference type="NCBI Taxonomy" id="1889240"/>
    <lineage>
        <taxon>Bacteria</taxon>
        <taxon>Thermotogati</taxon>
        <taxon>Deinococcota</taxon>
        <taxon>Deinococci</taxon>
        <taxon>Deinococcales</taxon>
        <taxon>Deinococcaceae</taxon>
        <taxon>Deinococcus</taxon>
    </lineage>
</organism>
<proteinExistence type="predicted"/>
<accession>A0ABY5YFT1</accession>
<name>A0ABY5YFT1_9DEIO</name>
<sequence>MTRKSIKLPTAAALKLARDAAERLGSLSKDPTVRQEALNVTDALQRLLRAVKGSKPR</sequence>
<gene>
    <name evidence="1" type="ORF">N0D28_13330</name>
</gene>